<proteinExistence type="predicted"/>
<evidence type="ECO:0000256" key="5">
    <source>
        <dbReference type="ARBA" id="ARBA00022989"/>
    </source>
</evidence>
<keyword evidence="5 8" id="KW-1133">Transmembrane helix</keyword>
<keyword evidence="4 8" id="KW-0812">Transmembrane</keyword>
<gene>
    <name evidence="9" type="ORF">Daus18300_004549</name>
</gene>
<keyword evidence="6 8" id="KW-0472">Membrane</keyword>
<dbReference type="Proteomes" id="UP001583177">
    <property type="component" value="Unassembled WGS sequence"/>
</dbReference>
<comment type="subcellular location">
    <subcellularLocation>
        <location evidence="1">Membrane</location>
    </subcellularLocation>
</comment>
<keyword evidence="7" id="KW-0325">Glycoprotein</keyword>
<dbReference type="PANTHER" id="PTHR47844:SF1">
    <property type="entry name" value="EXOSTOSIN-LIKE 2"/>
    <property type="match status" value="1"/>
</dbReference>
<dbReference type="SUPFAM" id="SSF53448">
    <property type="entry name" value="Nucleotide-diphospho-sugar transferases"/>
    <property type="match status" value="1"/>
</dbReference>
<keyword evidence="2" id="KW-0328">Glycosyltransferase</keyword>
<feature type="transmembrane region" description="Helical" evidence="8">
    <location>
        <begin position="26"/>
        <end position="49"/>
    </location>
</feature>
<dbReference type="Pfam" id="PF13641">
    <property type="entry name" value="Glyco_tranf_2_3"/>
    <property type="match status" value="1"/>
</dbReference>
<dbReference type="Gene3D" id="3.90.550.10">
    <property type="entry name" value="Spore Coat Polysaccharide Biosynthesis Protein SpsA, Chain A"/>
    <property type="match status" value="1"/>
</dbReference>
<organism evidence="9 10">
    <name type="scientific">Diaporthe australafricana</name>
    <dbReference type="NCBI Taxonomy" id="127596"/>
    <lineage>
        <taxon>Eukaryota</taxon>
        <taxon>Fungi</taxon>
        <taxon>Dikarya</taxon>
        <taxon>Ascomycota</taxon>
        <taxon>Pezizomycotina</taxon>
        <taxon>Sordariomycetes</taxon>
        <taxon>Sordariomycetidae</taxon>
        <taxon>Diaporthales</taxon>
        <taxon>Diaporthaceae</taxon>
        <taxon>Diaporthe</taxon>
    </lineage>
</organism>
<evidence type="ECO:0000256" key="7">
    <source>
        <dbReference type="ARBA" id="ARBA00023180"/>
    </source>
</evidence>
<comment type="caution">
    <text evidence="9">The sequence shown here is derived from an EMBL/GenBank/DDBJ whole genome shotgun (WGS) entry which is preliminary data.</text>
</comment>
<sequence>MALNPFQHAYGYAGHMASGLSPADQLFIFLLVFRYLRFIVHLITGCVFYKPAPQKEKPRYSRHDVAVIIPTVAPHTKAFLTCCETVLANRPVSLVIVTVGIKLREDVRLIIDSNKLLERFPDTATITVCMTNKANKRKQIARASLEIDPAIAPITVCVDDHVYWKPTFLTSLLAAFEDPAVGFVGTNKRVIRDKEGGFWKSYTNFLACIYLCRHNFQIRSEPYLDGGVFVVSGRTSALRTEILRNDGFRNGYMDERFLFGLLGPLNPDDDNYTTRWVLRNGWKIRIQYTPDCEIVTPLGDPGKFYGQTRTTWRSNLASLRRAHTWRHFPWSVYAIYITSLVNFAAIWDPLLVYTLTRTSFYLNSNNPTLPVALMVAWIFGSKMVKIAPHFRNHPSDLVWLPGYLAFAYWHSFVKLYCGVTFWNHGWNGRNLDLAEIASVHNLDKDKLVAFTRPRTLRGITGLYRAQKER</sequence>
<evidence type="ECO:0000256" key="1">
    <source>
        <dbReference type="ARBA" id="ARBA00004370"/>
    </source>
</evidence>
<keyword evidence="3" id="KW-0808">Transferase</keyword>
<keyword evidence="10" id="KW-1185">Reference proteome</keyword>
<evidence type="ECO:0000313" key="10">
    <source>
        <dbReference type="Proteomes" id="UP001583177"/>
    </source>
</evidence>
<dbReference type="InterPro" id="IPR029044">
    <property type="entry name" value="Nucleotide-diphossugar_trans"/>
</dbReference>
<protein>
    <submittedName>
        <fullName evidence="9">Uncharacterized protein</fullName>
    </submittedName>
</protein>
<evidence type="ECO:0000256" key="4">
    <source>
        <dbReference type="ARBA" id="ARBA00022692"/>
    </source>
</evidence>
<dbReference type="EMBL" id="JAWRVE010000031">
    <property type="protein sequence ID" value="KAL1871915.1"/>
    <property type="molecule type" value="Genomic_DNA"/>
</dbReference>
<evidence type="ECO:0000313" key="9">
    <source>
        <dbReference type="EMBL" id="KAL1871915.1"/>
    </source>
</evidence>
<reference evidence="9 10" key="1">
    <citation type="journal article" date="2024" name="IMA Fungus">
        <title>IMA Genome - F19 : A genome assembly and annotation guide to empower mycologists, including annotated draft genome sequences of Ceratocystis pirilliformis, Diaporthe australafricana, Fusarium ophioides, Paecilomyces lecythidis, and Sporothrix stenoceras.</title>
        <authorList>
            <person name="Aylward J."/>
            <person name="Wilson A.M."/>
            <person name="Visagie C.M."/>
            <person name="Spraker J."/>
            <person name="Barnes I."/>
            <person name="Buitendag C."/>
            <person name="Ceriani C."/>
            <person name="Del Mar Angel L."/>
            <person name="du Plessis D."/>
            <person name="Fuchs T."/>
            <person name="Gasser K."/>
            <person name="Kramer D."/>
            <person name="Li W."/>
            <person name="Munsamy K."/>
            <person name="Piso A."/>
            <person name="Price J.L."/>
            <person name="Sonnekus B."/>
            <person name="Thomas C."/>
            <person name="van der Nest A."/>
            <person name="van Dijk A."/>
            <person name="van Heerden A."/>
            <person name="van Vuuren N."/>
            <person name="Yilmaz N."/>
            <person name="Duong T.A."/>
            <person name="van der Merwe N.A."/>
            <person name="Wingfield M.J."/>
            <person name="Wingfield B.D."/>
        </authorList>
    </citation>
    <scope>NUCLEOTIDE SEQUENCE [LARGE SCALE GENOMIC DNA]</scope>
    <source>
        <strain evidence="9 10">CMW 18300</strain>
    </source>
</reference>
<feature type="transmembrane region" description="Helical" evidence="8">
    <location>
        <begin position="328"/>
        <end position="347"/>
    </location>
</feature>
<dbReference type="InterPro" id="IPR052427">
    <property type="entry name" value="Glycosyltrans_GT2/GT47"/>
</dbReference>
<evidence type="ECO:0000256" key="8">
    <source>
        <dbReference type="SAM" id="Phobius"/>
    </source>
</evidence>
<accession>A0ABR3X7J3</accession>
<name>A0ABR3X7J3_9PEZI</name>
<evidence type="ECO:0000256" key="2">
    <source>
        <dbReference type="ARBA" id="ARBA00022676"/>
    </source>
</evidence>
<evidence type="ECO:0000256" key="6">
    <source>
        <dbReference type="ARBA" id="ARBA00023136"/>
    </source>
</evidence>
<dbReference type="PANTHER" id="PTHR47844">
    <property type="entry name" value="SYNTHASE CPS1, PUTATIVE (AFU_ORTHOLOGUE AFUA_7G02500)-RELATED"/>
    <property type="match status" value="1"/>
</dbReference>
<evidence type="ECO:0000256" key="3">
    <source>
        <dbReference type="ARBA" id="ARBA00022679"/>
    </source>
</evidence>